<dbReference type="PROSITE" id="PS51257">
    <property type="entry name" value="PROKAR_LIPOPROTEIN"/>
    <property type="match status" value="1"/>
</dbReference>
<name>A0A926ERS5_9FIRM</name>
<dbReference type="EMBL" id="JACRTD010000004">
    <property type="protein sequence ID" value="MBC8585304.1"/>
    <property type="molecule type" value="Genomic_DNA"/>
</dbReference>
<organism evidence="3 4">
    <name type="scientific">Youxingia wuxianensis</name>
    <dbReference type="NCBI Taxonomy" id="2763678"/>
    <lineage>
        <taxon>Bacteria</taxon>
        <taxon>Bacillati</taxon>
        <taxon>Bacillota</taxon>
        <taxon>Clostridia</taxon>
        <taxon>Eubacteriales</taxon>
        <taxon>Oscillospiraceae</taxon>
        <taxon>Youxingia</taxon>
    </lineage>
</organism>
<evidence type="ECO:0000313" key="3">
    <source>
        <dbReference type="EMBL" id="MBC8585304.1"/>
    </source>
</evidence>
<evidence type="ECO:0000256" key="1">
    <source>
        <dbReference type="SAM" id="MobiDB-lite"/>
    </source>
</evidence>
<dbReference type="PANTHER" id="PTHR43649:SF12">
    <property type="entry name" value="DIACETYLCHITOBIOSE BINDING PROTEIN DASA"/>
    <property type="match status" value="1"/>
</dbReference>
<dbReference type="RefSeq" id="WP_262395088.1">
    <property type="nucleotide sequence ID" value="NZ_JACRTD010000004.1"/>
</dbReference>
<dbReference type="InterPro" id="IPR006059">
    <property type="entry name" value="SBP"/>
</dbReference>
<feature type="compositionally biased region" description="Low complexity" evidence="1">
    <location>
        <begin position="27"/>
        <end position="45"/>
    </location>
</feature>
<dbReference type="AlphaFoldDB" id="A0A926ERS5"/>
<gene>
    <name evidence="3" type="ORF">H8705_06875</name>
</gene>
<feature type="chain" id="PRO_5036919898" evidence="2">
    <location>
        <begin position="29"/>
        <end position="473"/>
    </location>
</feature>
<keyword evidence="4" id="KW-1185">Reference proteome</keyword>
<dbReference type="Gene3D" id="3.40.190.10">
    <property type="entry name" value="Periplasmic binding protein-like II"/>
    <property type="match status" value="2"/>
</dbReference>
<dbReference type="InterPro" id="IPR050490">
    <property type="entry name" value="Bact_solute-bd_prot1"/>
</dbReference>
<dbReference type="SUPFAM" id="SSF53850">
    <property type="entry name" value="Periplasmic binding protein-like II"/>
    <property type="match status" value="1"/>
</dbReference>
<accession>A0A926ERS5</accession>
<comment type="caution">
    <text evidence="3">The sequence shown here is derived from an EMBL/GenBank/DDBJ whole genome shotgun (WGS) entry which is preliminary data.</text>
</comment>
<proteinExistence type="predicted"/>
<dbReference type="CDD" id="cd13585">
    <property type="entry name" value="PBP2_TMBP_like"/>
    <property type="match status" value="1"/>
</dbReference>
<dbReference type="Proteomes" id="UP000623678">
    <property type="component" value="Unassembled WGS sequence"/>
</dbReference>
<evidence type="ECO:0000256" key="2">
    <source>
        <dbReference type="SAM" id="SignalP"/>
    </source>
</evidence>
<feature type="signal peptide" evidence="2">
    <location>
        <begin position="1"/>
        <end position="28"/>
    </location>
</feature>
<evidence type="ECO:0000313" key="4">
    <source>
        <dbReference type="Proteomes" id="UP000623678"/>
    </source>
</evidence>
<sequence length="473" mass="52340">MSMGKRVGCLLLAAIIILGLTACSSESAAPSQDPPSSQVQTSPSEENTDSFDWKKFQGTEINIVGVEGVYNEQILEAIEPFEEKTGITIGKVDFIPEAEYTKKVQLLASSKSSEYDVYMVSFTNLFDYVPSQWIEPLDGYLNNPAITDPDLNMDDFYPSVLNYCYWNGVNGTPLGKDTEGAQLYAMPFGWIVFNLLYRSDLFEKYNIEVPRTVDDIIAAGELIQEKEPGMYGVAMRGFKSVDMLYGGIWQTILSCGGSDFDKDLNPVFDSEENIKGLEKIAEMINKVSNPSDWANMTWYEVLTDLQSGKCAMAIDAPSLATWIADGEDSVAKGKIDVAPPVYVDTADKAKSIIFGWNLGINAFSEKKDAAWYFLQYCTGAERQSSGSRLAFPTRRSAMEADSFKQSLQDSGMVNFIDSWNKTTEVADVLFTPATGFNDYGYILAGELQNAVLGTKSAKDALETVSKYYSDNYK</sequence>
<feature type="region of interest" description="Disordered" evidence="1">
    <location>
        <begin position="27"/>
        <end position="50"/>
    </location>
</feature>
<dbReference type="PANTHER" id="PTHR43649">
    <property type="entry name" value="ARABINOSE-BINDING PROTEIN-RELATED"/>
    <property type="match status" value="1"/>
</dbReference>
<keyword evidence="2" id="KW-0732">Signal</keyword>
<protein>
    <submittedName>
        <fullName evidence="3">Sugar ABC transporter substrate-binding protein</fullName>
    </submittedName>
</protein>
<reference evidence="3" key="1">
    <citation type="submission" date="2020-08" db="EMBL/GenBank/DDBJ databases">
        <title>Genome public.</title>
        <authorList>
            <person name="Liu C."/>
            <person name="Sun Q."/>
        </authorList>
    </citation>
    <scope>NUCLEOTIDE SEQUENCE</scope>
    <source>
        <strain evidence="3">NSJ-64</strain>
    </source>
</reference>
<dbReference type="Pfam" id="PF01547">
    <property type="entry name" value="SBP_bac_1"/>
    <property type="match status" value="1"/>
</dbReference>